<accession>A2C9S8</accession>
<dbReference type="AlphaFoldDB" id="A2C9S8"/>
<evidence type="ECO:0000313" key="2">
    <source>
        <dbReference type="EMBL" id="ABM78238.1"/>
    </source>
</evidence>
<dbReference type="KEGG" id="pmf:P9303_14921"/>
<protein>
    <submittedName>
        <fullName evidence="2">Predicted metal-dependent phosphoesterases (PHP family)</fullName>
    </submittedName>
</protein>
<dbReference type="STRING" id="59922.P9303_14921"/>
<dbReference type="Pfam" id="PF02811">
    <property type="entry name" value="PHP"/>
    <property type="match status" value="1"/>
</dbReference>
<dbReference type="GO" id="GO:0035312">
    <property type="term" value="F:5'-3' DNA exonuclease activity"/>
    <property type="evidence" value="ECO:0007669"/>
    <property type="project" value="TreeGrafter"/>
</dbReference>
<dbReference type="EMBL" id="CP000554">
    <property type="protein sequence ID" value="ABM78238.1"/>
    <property type="molecule type" value="Genomic_DNA"/>
</dbReference>
<dbReference type="GO" id="GO:0004534">
    <property type="term" value="F:5'-3' RNA exonuclease activity"/>
    <property type="evidence" value="ECO:0007669"/>
    <property type="project" value="TreeGrafter"/>
</dbReference>
<dbReference type="PANTHER" id="PTHR42924:SF3">
    <property type="entry name" value="POLYMERASE_HISTIDINOL PHOSPHATASE N-TERMINAL DOMAIN-CONTAINING PROTEIN"/>
    <property type="match status" value="1"/>
</dbReference>
<dbReference type="InterPro" id="IPR003141">
    <property type="entry name" value="Pol/His_phosphatase_N"/>
</dbReference>
<dbReference type="Proteomes" id="UP000002274">
    <property type="component" value="Chromosome"/>
</dbReference>
<dbReference type="CDD" id="cd07438">
    <property type="entry name" value="PHP_HisPPase_AMP"/>
    <property type="match status" value="1"/>
</dbReference>
<sequence length="218" mass="23952">MADVSHPLREILLGVSSESCPNTMNFHCHTICSDGSLEPELLIAQASERGLQHIAVTDHHSTQAHHPMKEWLARRGDQGLPVPRLWSGLEISCLLKGCLVHVLALGFEVGHRALHIYCQNNSATGGSLQAKAVKEAIHEAGGLAVLAHPARYRVRHTLLIEAAAELGFDAGEAWYDYDFQTNWHPTPFICEEIDHQLQGLGLMRTCGTDTHGFDLSGR</sequence>
<reference evidence="2 3" key="1">
    <citation type="journal article" date="2007" name="PLoS Genet.">
        <title>Patterns and implications of gene gain and loss in the evolution of Prochlorococcus.</title>
        <authorList>
            <person name="Kettler G.C."/>
            <person name="Martiny A.C."/>
            <person name="Huang K."/>
            <person name="Zucker J."/>
            <person name="Coleman M.L."/>
            <person name="Rodrigue S."/>
            <person name="Chen F."/>
            <person name="Lapidus A."/>
            <person name="Ferriera S."/>
            <person name="Johnson J."/>
            <person name="Steglich C."/>
            <person name="Church G.M."/>
            <person name="Richardson P."/>
            <person name="Chisholm S.W."/>
        </authorList>
    </citation>
    <scope>NUCLEOTIDE SEQUENCE [LARGE SCALE GENOMIC DNA]</scope>
    <source>
        <strain evidence="2 3">MIT 9303</strain>
    </source>
</reference>
<gene>
    <name evidence="2" type="ordered locus">P9303_14921</name>
</gene>
<dbReference type="InterPro" id="IPR052018">
    <property type="entry name" value="PHP_domain"/>
</dbReference>
<dbReference type="Gene3D" id="3.20.20.140">
    <property type="entry name" value="Metal-dependent hydrolases"/>
    <property type="match status" value="1"/>
</dbReference>
<evidence type="ECO:0000259" key="1">
    <source>
        <dbReference type="SMART" id="SM00481"/>
    </source>
</evidence>
<name>A2C9S8_PROM3</name>
<dbReference type="InterPro" id="IPR004013">
    <property type="entry name" value="PHP_dom"/>
</dbReference>
<dbReference type="InterPro" id="IPR016195">
    <property type="entry name" value="Pol/histidinol_Pase-like"/>
</dbReference>
<feature type="domain" description="Polymerase/histidinol phosphatase N-terminal" evidence="1">
    <location>
        <begin position="24"/>
        <end position="95"/>
    </location>
</feature>
<proteinExistence type="predicted"/>
<dbReference type="HOGENOM" id="CLU_102570_0_0_3"/>
<evidence type="ECO:0000313" key="3">
    <source>
        <dbReference type="Proteomes" id="UP000002274"/>
    </source>
</evidence>
<dbReference type="PANTHER" id="PTHR42924">
    <property type="entry name" value="EXONUCLEASE"/>
    <property type="match status" value="1"/>
</dbReference>
<dbReference type="RefSeq" id="WP_011826131.1">
    <property type="nucleotide sequence ID" value="NC_008820.1"/>
</dbReference>
<organism evidence="2 3">
    <name type="scientific">Prochlorococcus marinus (strain MIT 9303)</name>
    <dbReference type="NCBI Taxonomy" id="59922"/>
    <lineage>
        <taxon>Bacteria</taxon>
        <taxon>Bacillati</taxon>
        <taxon>Cyanobacteriota</taxon>
        <taxon>Cyanophyceae</taxon>
        <taxon>Synechococcales</taxon>
        <taxon>Prochlorococcaceae</taxon>
        <taxon>Prochlorococcus</taxon>
    </lineage>
</organism>
<dbReference type="SUPFAM" id="SSF89550">
    <property type="entry name" value="PHP domain-like"/>
    <property type="match status" value="1"/>
</dbReference>
<dbReference type="SMART" id="SM00481">
    <property type="entry name" value="POLIIIAc"/>
    <property type="match status" value="1"/>
</dbReference>
<dbReference type="BioCyc" id="PMAR59922:G1G80-1291-MONOMER"/>